<dbReference type="InterPro" id="IPR007295">
    <property type="entry name" value="DUF402"/>
</dbReference>
<dbReference type="SUPFAM" id="SSF159234">
    <property type="entry name" value="FomD-like"/>
    <property type="match status" value="1"/>
</dbReference>
<organism evidence="2 3">
    <name type="scientific">Paenibacillus residui</name>
    <dbReference type="NCBI Taxonomy" id="629724"/>
    <lineage>
        <taxon>Bacteria</taxon>
        <taxon>Bacillati</taxon>
        <taxon>Bacillota</taxon>
        <taxon>Bacilli</taxon>
        <taxon>Bacillales</taxon>
        <taxon>Paenibacillaceae</taxon>
        <taxon>Paenibacillus</taxon>
    </lineage>
</organism>
<dbReference type="Gene3D" id="2.40.380.10">
    <property type="entry name" value="FomD-like"/>
    <property type="match status" value="1"/>
</dbReference>
<evidence type="ECO:0000259" key="1">
    <source>
        <dbReference type="Pfam" id="PF04167"/>
    </source>
</evidence>
<dbReference type="Proteomes" id="UP001597120">
    <property type="component" value="Unassembled WGS sequence"/>
</dbReference>
<proteinExistence type="predicted"/>
<feature type="domain" description="DUF402" evidence="1">
    <location>
        <begin position="64"/>
        <end position="161"/>
    </location>
</feature>
<reference evidence="3" key="1">
    <citation type="journal article" date="2019" name="Int. J. Syst. Evol. Microbiol.">
        <title>The Global Catalogue of Microorganisms (GCM) 10K type strain sequencing project: providing services to taxonomists for standard genome sequencing and annotation.</title>
        <authorList>
            <consortium name="The Broad Institute Genomics Platform"/>
            <consortium name="The Broad Institute Genome Sequencing Center for Infectious Disease"/>
            <person name="Wu L."/>
            <person name="Ma J."/>
        </authorList>
    </citation>
    <scope>NUCLEOTIDE SEQUENCE [LARGE SCALE GENOMIC DNA]</scope>
    <source>
        <strain evidence="3">CCUG 57263</strain>
    </source>
</reference>
<name>A0ABW3DGD2_9BACL</name>
<accession>A0ABW3DGD2</accession>
<dbReference type="EMBL" id="JBHTIU010000085">
    <property type="protein sequence ID" value="MFD0871599.1"/>
    <property type="molecule type" value="Genomic_DNA"/>
</dbReference>
<gene>
    <name evidence="2" type="ORF">ACFQ03_20885</name>
</gene>
<dbReference type="RefSeq" id="WP_379290741.1">
    <property type="nucleotide sequence ID" value="NZ_JBHTIU010000085.1"/>
</dbReference>
<comment type="caution">
    <text evidence="2">The sequence shown here is derived from an EMBL/GenBank/DDBJ whole genome shotgun (WGS) entry which is preliminary data.</text>
</comment>
<dbReference type="PANTHER" id="PTHR41271:SF1">
    <property type="entry name" value="DUF402 DOMAIN-CONTAINING PROTEIN"/>
    <property type="match status" value="1"/>
</dbReference>
<dbReference type="InterPro" id="IPR035930">
    <property type="entry name" value="FomD-like_sf"/>
</dbReference>
<evidence type="ECO:0000313" key="2">
    <source>
        <dbReference type="EMBL" id="MFD0871599.1"/>
    </source>
</evidence>
<dbReference type="Pfam" id="PF04167">
    <property type="entry name" value="DUF402"/>
    <property type="match status" value="1"/>
</dbReference>
<sequence length="175" mass="21024">MKLKFADRPNWTRIIKKRYVQKYVRDHCFEGYISWLFLDEVKEPLTMKYGSQEICIADDGYFWLMFFPNNKHHSLTVMINEQNKVMQWYFDIVKSIKLTDEGIPVIEDLYLDLVVLPNEQYYILDEDELDAALEEGAMNRNDYKLAVDELEKLRMSVERGENVLLNNTDRYMKAW</sequence>
<keyword evidence="3" id="KW-1185">Reference proteome</keyword>
<evidence type="ECO:0000313" key="3">
    <source>
        <dbReference type="Proteomes" id="UP001597120"/>
    </source>
</evidence>
<protein>
    <submittedName>
        <fullName evidence="2">DUF402 domain-containing protein</fullName>
    </submittedName>
</protein>
<dbReference type="PANTHER" id="PTHR41271">
    <property type="entry name" value="DUF402 DOMAIN-CONTAINING PROTEIN"/>
    <property type="match status" value="1"/>
</dbReference>